<evidence type="ECO:0000313" key="5">
    <source>
        <dbReference type="Proteomes" id="UP001174934"/>
    </source>
</evidence>
<dbReference type="Pfam" id="PF12464">
    <property type="entry name" value="Mac"/>
    <property type="match status" value="1"/>
</dbReference>
<dbReference type="Pfam" id="PF00132">
    <property type="entry name" value="Hexapep"/>
    <property type="match status" value="1"/>
</dbReference>
<proteinExistence type="inferred from homology"/>
<dbReference type="Proteomes" id="UP001174934">
    <property type="component" value="Unassembled WGS sequence"/>
</dbReference>
<dbReference type="PANTHER" id="PTHR23416">
    <property type="entry name" value="SIALIC ACID SYNTHASE-RELATED"/>
    <property type="match status" value="1"/>
</dbReference>
<dbReference type="CDD" id="cd03357">
    <property type="entry name" value="LbH_MAT_GAT"/>
    <property type="match status" value="1"/>
</dbReference>
<reference evidence="4" key="1">
    <citation type="submission" date="2023-06" db="EMBL/GenBank/DDBJ databases">
        <title>Genome-scale phylogeny and comparative genomics of the fungal order Sordariales.</title>
        <authorList>
            <consortium name="Lawrence Berkeley National Laboratory"/>
            <person name="Hensen N."/>
            <person name="Bonometti L."/>
            <person name="Westerberg I."/>
            <person name="Brannstrom I.O."/>
            <person name="Guillou S."/>
            <person name="Cros-Aarteil S."/>
            <person name="Calhoun S."/>
            <person name="Haridas S."/>
            <person name="Kuo A."/>
            <person name="Mondo S."/>
            <person name="Pangilinan J."/>
            <person name="Riley R."/>
            <person name="LaButti K."/>
            <person name="Andreopoulos B."/>
            <person name="Lipzen A."/>
            <person name="Chen C."/>
            <person name="Yanf M."/>
            <person name="Daum C."/>
            <person name="Ng V."/>
            <person name="Clum A."/>
            <person name="Steindorff A."/>
            <person name="Ohm R."/>
            <person name="Martin F."/>
            <person name="Silar P."/>
            <person name="Natvig D."/>
            <person name="Lalanne C."/>
            <person name="Gautier V."/>
            <person name="Ament-velasquez S.L."/>
            <person name="Kruys A."/>
            <person name="Hutchinson M.I."/>
            <person name="Powell A.J."/>
            <person name="Barry K."/>
            <person name="Miller A.N."/>
            <person name="Grigoriev I.V."/>
            <person name="Debuchy R."/>
            <person name="Gladieux P."/>
            <person name="Thoren M.H."/>
            <person name="Johannesson H."/>
        </authorList>
    </citation>
    <scope>NUCLEOTIDE SEQUENCE</scope>
    <source>
        <strain evidence="4">SMH3391-2</strain>
    </source>
</reference>
<evidence type="ECO:0000256" key="2">
    <source>
        <dbReference type="ARBA" id="ARBA00022679"/>
    </source>
</evidence>
<dbReference type="SMART" id="SM01266">
    <property type="entry name" value="Mac"/>
    <property type="match status" value="1"/>
</dbReference>
<dbReference type="GO" id="GO:0016407">
    <property type="term" value="F:acetyltransferase activity"/>
    <property type="evidence" value="ECO:0007669"/>
    <property type="project" value="InterPro"/>
</dbReference>
<dbReference type="PROSITE" id="PS00101">
    <property type="entry name" value="HEXAPEP_TRANSFERASES"/>
    <property type="match status" value="1"/>
</dbReference>
<dbReference type="EMBL" id="JAULSR010000010">
    <property type="protein sequence ID" value="KAK0610703.1"/>
    <property type="molecule type" value="Genomic_DNA"/>
</dbReference>
<dbReference type="AlphaFoldDB" id="A0AA39TX04"/>
<sequence length="233" mass="25091">MVHFATDTESIDPVENKRRMLNGELHYAFTPDLGADRARCKAATLEYATHAISGVASRRKMLELWKNVTQDDTPLPPSAATPEEDDALLADYAWVDGPIKMDYGYNVKIGQGAFINSYSTWIDTCPITVGARTLVGPNCSFYSGGHPLDPFLRNGFRGPEFGKPIVIGEDCWIGGGTTIVPGVTIGRGATIGAGSVVTKDIPDFVVAVGNPARVIKKIDVVEPKEVVTAEHES</sequence>
<dbReference type="PANTHER" id="PTHR23416:SF54">
    <property type="entry name" value="ACETYLTRANSFERASE, CYSE_LACA_LPXA_NODL FAMILY (AFU_ORTHOLOGUE AFUA_2G08430)-RELATED"/>
    <property type="match status" value="1"/>
</dbReference>
<accession>A0AA39TX04</accession>
<name>A0AA39TX04_9PEZI</name>
<evidence type="ECO:0000256" key="1">
    <source>
        <dbReference type="ARBA" id="ARBA00007274"/>
    </source>
</evidence>
<dbReference type="InterPro" id="IPR001451">
    <property type="entry name" value="Hexapep"/>
</dbReference>
<feature type="domain" description="Maltose/galactoside acetyltransferase" evidence="3">
    <location>
        <begin position="17"/>
        <end position="70"/>
    </location>
</feature>
<dbReference type="InterPro" id="IPR024688">
    <property type="entry name" value="Mac_dom"/>
</dbReference>
<evidence type="ECO:0000313" key="4">
    <source>
        <dbReference type="EMBL" id="KAK0610703.1"/>
    </source>
</evidence>
<gene>
    <name evidence="4" type="ORF">B0T17DRAFT_500442</name>
</gene>
<keyword evidence="2" id="KW-0808">Transferase</keyword>
<evidence type="ECO:0000259" key="3">
    <source>
        <dbReference type="SMART" id="SM01266"/>
    </source>
</evidence>
<dbReference type="InterPro" id="IPR051159">
    <property type="entry name" value="Hexapeptide_acetyltransf"/>
</dbReference>
<dbReference type="GO" id="GO:0008374">
    <property type="term" value="F:O-acyltransferase activity"/>
    <property type="evidence" value="ECO:0007669"/>
    <property type="project" value="TreeGrafter"/>
</dbReference>
<organism evidence="4 5">
    <name type="scientific">Bombardia bombarda</name>
    <dbReference type="NCBI Taxonomy" id="252184"/>
    <lineage>
        <taxon>Eukaryota</taxon>
        <taxon>Fungi</taxon>
        <taxon>Dikarya</taxon>
        <taxon>Ascomycota</taxon>
        <taxon>Pezizomycotina</taxon>
        <taxon>Sordariomycetes</taxon>
        <taxon>Sordariomycetidae</taxon>
        <taxon>Sordariales</taxon>
        <taxon>Lasiosphaeriaceae</taxon>
        <taxon>Bombardia</taxon>
    </lineage>
</organism>
<comment type="caution">
    <text evidence="4">The sequence shown here is derived from an EMBL/GenBank/DDBJ whole genome shotgun (WGS) entry which is preliminary data.</text>
</comment>
<dbReference type="InterPro" id="IPR011004">
    <property type="entry name" value="Trimer_LpxA-like_sf"/>
</dbReference>
<dbReference type="SUPFAM" id="SSF51161">
    <property type="entry name" value="Trimeric LpxA-like enzymes"/>
    <property type="match status" value="1"/>
</dbReference>
<protein>
    <submittedName>
        <fullName evidence="4">Acetyltransferase</fullName>
    </submittedName>
</protein>
<dbReference type="InterPro" id="IPR018357">
    <property type="entry name" value="Hexapep_transf_CS"/>
</dbReference>
<keyword evidence="5" id="KW-1185">Reference proteome</keyword>
<dbReference type="Gene3D" id="2.160.10.10">
    <property type="entry name" value="Hexapeptide repeat proteins"/>
    <property type="match status" value="1"/>
</dbReference>
<comment type="similarity">
    <text evidence="1">Belongs to the transferase hexapeptide repeat family.</text>
</comment>